<comment type="caution">
    <text evidence="2">The sequence shown here is derived from an EMBL/GenBank/DDBJ whole genome shotgun (WGS) entry which is preliminary data.</text>
</comment>
<evidence type="ECO:0000259" key="1">
    <source>
        <dbReference type="Pfam" id="PF11919"/>
    </source>
</evidence>
<dbReference type="PANTHER" id="PTHR32170">
    <property type="entry name" value="PROTEASOME ACTIVATOR COMPLEX SUBUNIT 4"/>
    <property type="match status" value="1"/>
</dbReference>
<sequence length="161" mass="18261">MQSDQTDEELQKDCAVALALLGNALLPPESIRAALATIREVVKSPHWHSRAASCNLLQFLVFTNLFTMQSCAEWRDAVIEHTLALLKDERLEVRETASETLGGLLHCEFLKVTDDLLATIKKTLSNFRRTHHDNWRDHKVKFTDDQLAVITDLLVSPSYYA</sequence>
<dbReference type="InterPro" id="IPR021843">
    <property type="entry name" value="PSME4_C"/>
</dbReference>
<dbReference type="AlphaFoldDB" id="A0A9J6E0A1"/>
<dbReference type="Gene3D" id="1.25.10.10">
    <property type="entry name" value="Leucine-rich Repeat Variant"/>
    <property type="match status" value="1"/>
</dbReference>
<dbReference type="GO" id="GO:0005829">
    <property type="term" value="C:cytosol"/>
    <property type="evidence" value="ECO:0007669"/>
    <property type="project" value="TreeGrafter"/>
</dbReference>
<reference evidence="2" key="2">
    <citation type="submission" date="2021-09" db="EMBL/GenBank/DDBJ databases">
        <authorList>
            <person name="Jia N."/>
            <person name="Wang J."/>
            <person name="Shi W."/>
            <person name="Du L."/>
            <person name="Sun Y."/>
            <person name="Zhan W."/>
            <person name="Jiang J."/>
            <person name="Wang Q."/>
            <person name="Zhang B."/>
            <person name="Ji P."/>
            <person name="Sakyi L.B."/>
            <person name="Cui X."/>
            <person name="Yuan T."/>
            <person name="Jiang B."/>
            <person name="Yang W."/>
            <person name="Lam T.T.-Y."/>
            <person name="Chang Q."/>
            <person name="Ding S."/>
            <person name="Wang X."/>
            <person name="Zhu J."/>
            <person name="Ruan X."/>
            <person name="Zhao L."/>
            <person name="Wei J."/>
            <person name="Que T."/>
            <person name="Du C."/>
            <person name="Cheng J."/>
            <person name="Dai P."/>
            <person name="Han X."/>
            <person name="Huang E."/>
            <person name="Gao Y."/>
            <person name="Liu J."/>
            <person name="Shao H."/>
            <person name="Ye R."/>
            <person name="Li L."/>
            <person name="Wei W."/>
            <person name="Wang X."/>
            <person name="Wang C."/>
            <person name="Huo Q."/>
            <person name="Li W."/>
            <person name="Guo W."/>
            <person name="Chen H."/>
            <person name="Chen S."/>
            <person name="Zhou L."/>
            <person name="Zhou L."/>
            <person name="Ni X."/>
            <person name="Tian J."/>
            <person name="Zhou Y."/>
            <person name="Sheng Y."/>
            <person name="Liu T."/>
            <person name="Pan Y."/>
            <person name="Xia L."/>
            <person name="Li J."/>
            <person name="Zhao F."/>
            <person name="Cao W."/>
        </authorList>
    </citation>
    <scope>NUCLEOTIDE SEQUENCE</scope>
    <source>
        <strain evidence="2">Rmic-2018</strain>
        <tissue evidence="2">Larvae</tissue>
    </source>
</reference>
<dbReference type="InterPro" id="IPR011989">
    <property type="entry name" value="ARM-like"/>
</dbReference>
<evidence type="ECO:0000313" key="3">
    <source>
        <dbReference type="Proteomes" id="UP000821866"/>
    </source>
</evidence>
<dbReference type="Proteomes" id="UP000821866">
    <property type="component" value="Chromosome 4"/>
</dbReference>
<protein>
    <recommendedName>
        <fullName evidence="1">Proteasome activator complex subunit 4 C-terminal domain-containing protein</fullName>
    </recommendedName>
</protein>
<dbReference type="Pfam" id="PF11919">
    <property type="entry name" value="PSME4_C"/>
    <property type="match status" value="1"/>
</dbReference>
<dbReference type="VEuPathDB" id="VectorBase:LOC119166906"/>
<dbReference type="EMBL" id="JABSTU010000006">
    <property type="protein sequence ID" value="KAH8027891.1"/>
    <property type="molecule type" value="Genomic_DNA"/>
</dbReference>
<dbReference type="GO" id="GO:0005634">
    <property type="term" value="C:nucleus"/>
    <property type="evidence" value="ECO:0007669"/>
    <property type="project" value="TreeGrafter"/>
</dbReference>
<reference evidence="2" key="1">
    <citation type="journal article" date="2020" name="Cell">
        <title>Large-Scale Comparative Analyses of Tick Genomes Elucidate Their Genetic Diversity and Vector Capacities.</title>
        <authorList>
            <consortium name="Tick Genome and Microbiome Consortium (TIGMIC)"/>
            <person name="Jia N."/>
            <person name="Wang J."/>
            <person name="Shi W."/>
            <person name="Du L."/>
            <person name="Sun Y."/>
            <person name="Zhan W."/>
            <person name="Jiang J.F."/>
            <person name="Wang Q."/>
            <person name="Zhang B."/>
            <person name="Ji P."/>
            <person name="Bell-Sakyi L."/>
            <person name="Cui X.M."/>
            <person name="Yuan T.T."/>
            <person name="Jiang B.G."/>
            <person name="Yang W.F."/>
            <person name="Lam T.T."/>
            <person name="Chang Q.C."/>
            <person name="Ding S.J."/>
            <person name="Wang X.J."/>
            <person name="Zhu J.G."/>
            <person name="Ruan X.D."/>
            <person name="Zhao L."/>
            <person name="Wei J.T."/>
            <person name="Ye R.Z."/>
            <person name="Que T.C."/>
            <person name="Du C.H."/>
            <person name="Zhou Y.H."/>
            <person name="Cheng J.X."/>
            <person name="Dai P.F."/>
            <person name="Guo W.B."/>
            <person name="Han X.H."/>
            <person name="Huang E.J."/>
            <person name="Li L.F."/>
            <person name="Wei W."/>
            <person name="Gao Y.C."/>
            <person name="Liu J.Z."/>
            <person name="Shao H.Z."/>
            <person name="Wang X."/>
            <person name="Wang C.C."/>
            <person name="Yang T.C."/>
            <person name="Huo Q.B."/>
            <person name="Li W."/>
            <person name="Chen H.Y."/>
            <person name="Chen S.E."/>
            <person name="Zhou L.G."/>
            <person name="Ni X.B."/>
            <person name="Tian J.H."/>
            <person name="Sheng Y."/>
            <person name="Liu T."/>
            <person name="Pan Y.S."/>
            <person name="Xia L.Y."/>
            <person name="Li J."/>
            <person name="Zhao F."/>
            <person name="Cao W.C."/>
        </authorList>
    </citation>
    <scope>NUCLEOTIDE SEQUENCE</scope>
    <source>
        <strain evidence="2">Rmic-2018</strain>
    </source>
</reference>
<accession>A0A9J6E0A1</accession>
<dbReference type="GO" id="GO:0010499">
    <property type="term" value="P:proteasomal ubiquitin-independent protein catabolic process"/>
    <property type="evidence" value="ECO:0007669"/>
    <property type="project" value="TreeGrafter"/>
</dbReference>
<proteinExistence type="predicted"/>
<dbReference type="InterPro" id="IPR035309">
    <property type="entry name" value="PSME4"/>
</dbReference>
<evidence type="ECO:0000313" key="2">
    <source>
        <dbReference type="EMBL" id="KAH8027891.1"/>
    </source>
</evidence>
<dbReference type="InterPro" id="IPR016024">
    <property type="entry name" value="ARM-type_fold"/>
</dbReference>
<feature type="domain" description="Proteasome activator complex subunit 4 C-terminal" evidence="1">
    <location>
        <begin position="118"/>
        <end position="161"/>
    </location>
</feature>
<organism evidence="2 3">
    <name type="scientific">Rhipicephalus microplus</name>
    <name type="common">Cattle tick</name>
    <name type="synonym">Boophilus microplus</name>
    <dbReference type="NCBI Taxonomy" id="6941"/>
    <lineage>
        <taxon>Eukaryota</taxon>
        <taxon>Metazoa</taxon>
        <taxon>Ecdysozoa</taxon>
        <taxon>Arthropoda</taxon>
        <taxon>Chelicerata</taxon>
        <taxon>Arachnida</taxon>
        <taxon>Acari</taxon>
        <taxon>Parasitiformes</taxon>
        <taxon>Ixodida</taxon>
        <taxon>Ixodoidea</taxon>
        <taxon>Ixodidae</taxon>
        <taxon>Rhipicephalinae</taxon>
        <taxon>Rhipicephalus</taxon>
        <taxon>Boophilus</taxon>
    </lineage>
</organism>
<dbReference type="SUPFAM" id="SSF48371">
    <property type="entry name" value="ARM repeat"/>
    <property type="match status" value="1"/>
</dbReference>
<dbReference type="PANTHER" id="PTHR32170:SF3">
    <property type="entry name" value="PROTEASOME ACTIVATOR COMPLEX SUBUNIT 4"/>
    <property type="match status" value="1"/>
</dbReference>
<gene>
    <name evidence="2" type="ORF">HPB51_011121</name>
</gene>
<name>A0A9J6E0A1_RHIMP</name>
<keyword evidence="3" id="KW-1185">Reference proteome</keyword>
<dbReference type="GO" id="GO:0016504">
    <property type="term" value="F:peptidase activator activity"/>
    <property type="evidence" value="ECO:0007669"/>
    <property type="project" value="InterPro"/>
</dbReference>
<dbReference type="GO" id="GO:0070628">
    <property type="term" value="F:proteasome binding"/>
    <property type="evidence" value="ECO:0007669"/>
    <property type="project" value="InterPro"/>
</dbReference>